<evidence type="ECO:0000313" key="1">
    <source>
        <dbReference type="EMBL" id="GIF18936.1"/>
    </source>
</evidence>
<dbReference type="RefSeq" id="WP_203801671.1">
    <property type="nucleotide sequence ID" value="NZ_BOMY01000011.1"/>
</dbReference>
<evidence type="ECO:0000313" key="2">
    <source>
        <dbReference type="Proteomes" id="UP000623608"/>
    </source>
</evidence>
<dbReference type="Proteomes" id="UP000623608">
    <property type="component" value="Unassembled WGS sequence"/>
</dbReference>
<keyword evidence="2" id="KW-1185">Reference proteome</keyword>
<name>A0A919TR19_9ACTN</name>
<proteinExistence type="predicted"/>
<sequence>MIDCTLCGRPVLGLTGHDWTALPWMLAPGTGVLPGPCHVLCLQELGAARSWAAAVEAYHLKRWPRWRAGAGWRLHSSRAARRFHLWRADGGLASFPYAVLAVPPFRIRTPLAEAGTAHAAALRTAMGADRVPLPRMIGRLGLTDRYPFVDGTVTLRGNFLVADHPLALTGSCLGAARQLAAEAI</sequence>
<accession>A0A919TR19</accession>
<dbReference type="AlphaFoldDB" id="A0A919TR19"/>
<dbReference type="EMBL" id="BOMY01000011">
    <property type="protein sequence ID" value="GIF18936.1"/>
    <property type="molecule type" value="Genomic_DNA"/>
</dbReference>
<protein>
    <submittedName>
        <fullName evidence="1">Uncharacterized protein</fullName>
    </submittedName>
</protein>
<comment type="caution">
    <text evidence="1">The sequence shown here is derived from an EMBL/GenBank/DDBJ whole genome shotgun (WGS) entry which is preliminary data.</text>
</comment>
<gene>
    <name evidence="1" type="ORF">Ate02nite_16660</name>
</gene>
<organism evidence="1 2">
    <name type="scientific">Paractinoplanes tereljensis</name>
    <dbReference type="NCBI Taxonomy" id="571912"/>
    <lineage>
        <taxon>Bacteria</taxon>
        <taxon>Bacillati</taxon>
        <taxon>Actinomycetota</taxon>
        <taxon>Actinomycetes</taxon>
        <taxon>Micromonosporales</taxon>
        <taxon>Micromonosporaceae</taxon>
        <taxon>Paractinoplanes</taxon>
    </lineage>
</organism>
<reference evidence="1" key="1">
    <citation type="submission" date="2021-01" db="EMBL/GenBank/DDBJ databases">
        <title>Whole genome shotgun sequence of Actinoplanes tereljensis NBRC 105297.</title>
        <authorList>
            <person name="Komaki H."/>
            <person name="Tamura T."/>
        </authorList>
    </citation>
    <scope>NUCLEOTIDE SEQUENCE</scope>
    <source>
        <strain evidence="1">NBRC 105297</strain>
    </source>
</reference>